<sequence length="189" mass="19790">MDNRRLIIDSAKRLFWRHGYSTTSPKQVMADSGVGQGSFYHHFPTKPDLGQEVVRENGRDLLASVRAAMEGLPTGRERLAAFLASAGDALGGCQIGGFAYDAGILAEAGLREALGAAFTELADLLENVVREAQVDGSLSSKLDPAKTAATLLAVVEGAFVIARATGRQSSADNATTGALALLDGNDVRS</sequence>
<dbReference type="Pfam" id="PF16925">
    <property type="entry name" value="TetR_C_13"/>
    <property type="match status" value="1"/>
</dbReference>
<dbReference type="InterPro" id="IPR036271">
    <property type="entry name" value="Tet_transcr_reg_TetR-rel_C_sf"/>
</dbReference>
<dbReference type="Gene3D" id="1.10.357.10">
    <property type="entry name" value="Tetracycline Repressor, domain 2"/>
    <property type="match status" value="1"/>
</dbReference>
<evidence type="ECO:0000313" key="6">
    <source>
        <dbReference type="EMBL" id="MBG6106017.1"/>
    </source>
</evidence>
<dbReference type="InterPro" id="IPR009057">
    <property type="entry name" value="Homeodomain-like_sf"/>
</dbReference>
<organism evidence="6 7">
    <name type="scientific">Micromonospora vinacea</name>
    <dbReference type="NCBI Taxonomy" id="709878"/>
    <lineage>
        <taxon>Bacteria</taxon>
        <taxon>Bacillati</taxon>
        <taxon>Actinomycetota</taxon>
        <taxon>Actinomycetes</taxon>
        <taxon>Micromonosporales</taxon>
        <taxon>Micromonosporaceae</taxon>
        <taxon>Micromonospora</taxon>
    </lineage>
</organism>
<accession>A0ABS0KDI3</accession>
<dbReference type="EMBL" id="JADOTY010000001">
    <property type="protein sequence ID" value="MBG6106017.1"/>
    <property type="molecule type" value="Genomic_DNA"/>
</dbReference>
<proteinExistence type="predicted"/>
<dbReference type="SUPFAM" id="SSF46689">
    <property type="entry name" value="Homeodomain-like"/>
    <property type="match status" value="1"/>
</dbReference>
<dbReference type="Pfam" id="PF00440">
    <property type="entry name" value="TetR_N"/>
    <property type="match status" value="1"/>
</dbReference>
<evidence type="ECO:0000313" key="7">
    <source>
        <dbReference type="Proteomes" id="UP000631791"/>
    </source>
</evidence>
<reference evidence="6 7" key="1">
    <citation type="submission" date="2020-11" db="EMBL/GenBank/DDBJ databases">
        <title>Sequencing the genomes of 1000 actinobacteria strains.</title>
        <authorList>
            <person name="Klenk H.-P."/>
        </authorList>
    </citation>
    <scope>NUCLEOTIDE SEQUENCE [LARGE SCALE GENOMIC DNA]</scope>
    <source>
        <strain evidence="6 7">DSM 101695</strain>
    </source>
</reference>
<evidence type="ECO:0000256" key="3">
    <source>
        <dbReference type="ARBA" id="ARBA00023163"/>
    </source>
</evidence>
<evidence type="ECO:0000259" key="5">
    <source>
        <dbReference type="PROSITE" id="PS50977"/>
    </source>
</evidence>
<protein>
    <submittedName>
        <fullName evidence="6">AcrR family transcriptional regulator</fullName>
    </submittedName>
</protein>
<dbReference type="PRINTS" id="PR00455">
    <property type="entry name" value="HTHTETR"/>
</dbReference>
<dbReference type="PANTHER" id="PTHR47506">
    <property type="entry name" value="TRANSCRIPTIONAL REGULATORY PROTEIN"/>
    <property type="match status" value="1"/>
</dbReference>
<feature type="DNA-binding region" description="H-T-H motif" evidence="4">
    <location>
        <begin position="24"/>
        <end position="43"/>
    </location>
</feature>
<dbReference type="Proteomes" id="UP000631791">
    <property type="component" value="Unassembled WGS sequence"/>
</dbReference>
<name>A0ABS0KDI3_9ACTN</name>
<evidence type="ECO:0000256" key="1">
    <source>
        <dbReference type="ARBA" id="ARBA00023015"/>
    </source>
</evidence>
<evidence type="ECO:0000256" key="4">
    <source>
        <dbReference type="PROSITE-ProRule" id="PRU00335"/>
    </source>
</evidence>
<feature type="domain" description="HTH tetR-type" evidence="5">
    <location>
        <begin position="1"/>
        <end position="61"/>
    </location>
</feature>
<dbReference type="RefSeq" id="WP_196924232.1">
    <property type="nucleotide sequence ID" value="NZ_JADOTY010000001.1"/>
</dbReference>
<keyword evidence="2 4" id="KW-0238">DNA-binding</keyword>
<evidence type="ECO:0000256" key="2">
    <source>
        <dbReference type="ARBA" id="ARBA00023125"/>
    </source>
</evidence>
<keyword evidence="1" id="KW-0805">Transcription regulation</keyword>
<dbReference type="InterPro" id="IPR001647">
    <property type="entry name" value="HTH_TetR"/>
</dbReference>
<dbReference type="PANTHER" id="PTHR47506:SF3">
    <property type="entry name" value="HTH-TYPE TRANSCRIPTIONAL REGULATOR LMRA"/>
    <property type="match status" value="1"/>
</dbReference>
<comment type="caution">
    <text evidence="6">The sequence shown here is derived from an EMBL/GenBank/DDBJ whole genome shotgun (WGS) entry which is preliminary data.</text>
</comment>
<keyword evidence="3" id="KW-0804">Transcription</keyword>
<dbReference type="InterPro" id="IPR011075">
    <property type="entry name" value="TetR_C"/>
</dbReference>
<gene>
    <name evidence="6" type="ORF">IW249_006431</name>
</gene>
<keyword evidence="7" id="KW-1185">Reference proteome</keyword>
<dbReference type="PROSITE" id="PS50977">
    <property type="entry name" value="HTH_TETR_2"/>
    <property type="match status" value="1"/>
</dbReference>
<dbReference type="SUPFAM" id="SSF48498">
    <property type="entry name" value="Tetracyclin repressor-like, C-terminal domain"/>
    <property type="match status" value="1"/>
</dbReference>